<accession>A0A8S3UI21</accession>
<dbReference type="SUPFAM" id="SSF56672">
    <property type="entry name" value="DNA/RNA polymerases"/>
    <property type="match status" value="1"/>
</dbReference>
<dbReference type="Proteomes" id="UP000683360">
    <property type="component" value="Unassembled WGS sequence"/>
</dbReference>
<dbReference type="PANTHER" id="PTHR33050:SF7">
    <property type="entry name" value="RIBONUCLEASE H"/>
    <property type="match status" value="1"/>
</dbReference>
<dbReference type="AlphaFoldDB" id="A0A8S3UI21"/>
<evidence type="ECO:0000313" key="3">
    <source>
        <dbReference type="Proteomes" id="UP000683360"/>
    </source>
</evidence>
<gene>
    <name evidence="2" type="ORF">MEDL_54160</name>
</gene>
<comment type="caution">
    <text evidence="2">The sequence shown here is derived from an EMBL/GenBank/DDBJ whole genome shotgun (WGS) entry which is preliminary data.</text>
</comment>
<dbReference type="OrthoDB" id="6133491at2759"/>
<reference evidence="2" key="1">
    <citation type="submission" date="2021-03" db="EMBL/GenBank/DDBJ databases">
        <authorList>
            <person name="Bekaert M."/>
        </authorList>
    </citation>
    <scope>NUCLEOTIDE SEQUENCE</scope>
</reference>
<keyword evidence="3" id="KW-1185">Reference proteome</keyword>
<dbReference type="Gene3D" id="3.30.70.270">
    <property type="match status" value="1"/>
</dbReference>
<dbReference type="PANTHER" id="PTHR33050">
    <property type="entry name" value="REVERSE TRANSCRIPTASE DOMAIN-CONTAINING PROTEIN"/>
    <property type="match status" value="1"/>
</dbReference>
<organism evidence="2 3">
    <name type="scientific">Mytilus edulis</name>
    <name type="common">Blue mussel</name>
    <dbReference type="NCBI Taxonomy" id="6550"/>
    <lineage>
        <taxon>Eukaryota</taxon>
        <taxon>Metazoa</taxon>
        <taxon>Spiralia</taxon>
        <taxon>Lophotrochozoa</taxon>
        <taxon>Mollusca</taxon>
        <taxon>Bivalvia</taxon>
        <taxon>Autobranchia</taxon>
        <taxon>Pteriomorphia</taxon>
        <taxon>Mytilida</taxon>
        <taxon>Mytiloidea</taxon>
        <taxon>Mytilidae</taxon>
        <taxon>Mytilinae</taxon>
        <taxon>Mytilus</taxon>
    </lineage>
</organism>
<evidence type="ECO:0000259" key="1">
    <source>
        <dbReference type="Pfam" id="PF00078"/>
    </source>
</evidence>
<dbReference type="InterPro" id="IPR052055">
    <property type="entry name" value="Hepadnavirus_pol/RT"/>
</dbReference>
<name>A0A8S3UI21_MYTED</name>
<dbReference type="InterPro" id="IPR000477">
    <property type="entry name" value="RT_dom"/>
</dbReference>
<dbReference type="Gene3D" id="3.10.10.10">
    <property type="entry name" value="HIV Type 1 Reverse Transcriptase, subunit A, domain 1"/>
    <property type="match status" value="1"/>
</dbReference>
<dbReference type="EMBL" id="CAJPWZ010002607">
    <property type="protein sequence ID" value="CAG2241968.1"/>
    <property type="molecule type" value="Genomic_DNA"/>
</dbReference>
<sequence>MFQKDDFLFSFDLKSAYHHIEICQIHRSFLGFSWDFEGKVRYFVFNVLPFGLATAGYIFSKVLREFVKHLRSEGKRIIMFLDDGLGGDRDLSSCLKTSQEVKQKLEVLGFLIAQYMKCLGYVWDTKIGKICVIDERIEKAAKAASRILSEIGKGVLLFSARTLASIIGQLISMQIVLGDIVRRNTRFLYDCVQARASWNAPVRSLQNT</sequence>
<protein>
    <recommendedName>
        <fullName evidence="1">Reverse transcriptase domain-containing protein</fullName>
    </recommendedName>
</protein>
<feature type="domain" description="Reverse transcriptase" evidence="1">
    <location>
        <begin position="4"/>
        <end position="113"/>
    </location>
</feature>
<dbReference type="Pfam" id="PF00078">
    <property type="entry name" value="RVT_1"/>
    <property type="match status" value="1"/>
</dbReference>
<proteinExistence type="predicted"/>
<dbReference type="InterPro" id="IPR043502">
    <property type="entry name" value="DNA/RNA_pol_sf"/>
</dbReference>
<dbReference type="InterPro" id="IPR043128">
    <property type="entry name" value="Rev_trsase/Diguanyl_cyclase"/>
</dbReference>
<evidence type="ECO:0000313" key="2">
    <source>
        <dbReference type="EMBL" id="CAG2241968.1"/>
    </source>
</evidence>